<dbReference type="GO" id="GO:0009289">
    <property type="term" value="C:pilus"/>
    <property type="evidence" value="ECO:0007669"/>
    <property type="project" value="InterPro"/>
</dbReference>
<dbReference type="RefSeq" id="WP_002434185.1">
    <property type="nucleotide sequence ID" value="NZ_BAFF01000002.1"/>
</dbReference>
<evidence type="ECO:0000313" key="3">
    <source>
        <dbReference type="EMBL" id="GAB51119.1"/>
    </source>
</evidence>
<dbReference type="eggNOG" id="COG3539">
    <property type="taxonomic scope" value="Bacteria"/>
</dbReference>
<sequence length="172" mass="18629">MKLFLLLLSFIIAGGACAKEDNVHFSGALVAEPCRLPDDDKNITLDFKTITEKNLYYYQRSKSEPFSIHLEDCDPSVMQTVSVTFFGDADNELTNLLILDPSSTASGVAVGIQLSDGTELPINKPSPYVNLTAGGNILTFNAYVQIKPSALANQSLVVGAFKAVSTFVINYQ</sequence>
<feature type="domain" description="Fimbrial-type adhesion" evidence="2">
    <location>
        <begin position="24"/>
        <end position="172"/>
    </location>
</feature>
<dbReference type="Gene3D" id="2.60.40.1090">
    <property type="entry name" value="Fimbrial-type adhesion domain"/>
    <property type="match status" value="1"/>
</dbReference>
<dbReference type="InterPro" id="IPR008966">
    <property type="entry name" value="Adhesion_dom_sf"/>
</dbReference>
<proteinExistence type="predicted"/>
<reference evidence="3 4" key="1">
    <citation type="submission" date="2012-02" db="EMBL/GenBank/DDBJ databases">
        <title>Whole genome shotgun sequence of Escherichia hermannii NBRC 105704.</title>
        <authorList>
            <person name="Yoshida I."/>
            <person name="Hosoyama A."/>
            <person name="Tsuchikane K."/>
            <person name="Katsumata H."/>
            <person name="Yamazaki S."/>
            <person name="Fujita N."/>
        </authorList>
    </citation>
    <scope>NUCLEOTIDE SEQUENCE [LARGE SCALE GENOMIC DNA]</scope>
    <source>
        <strain evidence="3 4">NBRC 105704</strain>
    </source>
</reference>
<keyword evidence="4" id="KW-1185">Reference proteome</keyword>
<keyword evidence="1" id="KW-0732">Signal</keyword>
<gene>
    <name evidence="3" type="primary">yfcP</name>
    <name evidence="3" type="ORF">EH105704_02_01480</name>
</gene>
<dbReference type="InterPro" id="IPR050263">
    <property type="entry name" value="Bact_Fimbrial_Adh_Pro"/>
</dbReference>
<dbReference type="InterPro" id="IPR036937">
    <property type="entry name" value="Adhesion_dom_fimbrial_sf"/>
</dbReference>
<dbReference type="Pfam" id="PF00419">
    <property type="entry name" value="Fimbrial"/>
    <property type="match status" value="1"/>
</dbReference>
<organism evidence="3 4">
    <name type="scientific">Atlantibacter hermannii NBRC 105704</name>
    <dbReference type="NCBI Taxonomy" id="1115512"/>
    <lineage>
        <taxon>Bacteria</taxon>
        <taxon>Pseudomonadati</taxon>
        <taxon>Pseudomonadota</taxon>
        <taxon>Gammaproteobacteria</taxon>
        <taxon>Enterobacterales</taxon>
        <taxon>Enterobacteriaceae</taxon>
        <taxon>Atlantibacter</taxon>
    </lineage>
</organism>
<dbReference type="PANTHER" id="PTHR33420">
    <property type="entry name" value="FIMBRIAL SUBUNIT ELFA-RELATED"/>
    <property type="match status" value="1"/>
</dbReference>
<dbReference type="GeneID" id="92826950"/>
<evidence type="ECO:0000313" key="4">
    <source>
        <dbReference type="Proteomes" id="UP000010297"/>
    </source>
</evidence>
<comment type="caution">
    <text evidence="3">The sequence shown here is derived from an EMBL/GenBank/DDBJ whole genome shotgun (WGS) entry which is preliminary data.</text>
</comment>
<name>H5UZG1_ATLHE</name>
<dbReference type="GO" id="GO:0043709">
    <property type="term" value="P:cell adhesion involved in single-species biofilm formation"/>
    <property type="evidence" value="ECO:0007669"/>
    <property type="project" value="TreeGrafter"/>
</dbReference>
<dbReference type="Proteomes" id="UP000010297">
    <property type="component" value="Unassembled WGS sequence"/>
</dbReference>
<feature type="signal peptide" evidence="1">
    <location>
        <begin position="1"/>
        <end position="18"/>
    </location>
</feature>
<dbReference type="AlphaFoldDB" id="H5UZG1"/>
<feature type="chain" id="PRO_5003600407" evidence="1">
    <location>
        <begin position="19"/>
        <end position="172"/>
    </location>
</feature>
<protein>
    <submittedName>
        <fullName evidence="3">Putative fimbrial-like protein YfcP</fullName>
    </submittedName>
</protein>
<dbReference type="InterPro" id="IPR000259">
    <property type="entry name" value="Adhesion_dom_fimbrial"/>
</dbReference>
<evidence type="ECO:0000259" key="2">
    <source>
        <dbReference type="Pfam" id="PF00419"/>
    </source>
</evidence>
<dbReference type="PROSITE" id="PS51257">
    <property type="entry name" value="PROKAR_LIPOPROTEIN"/>
    <property type="match status" value="1"/>
</dbReference>
<dbReference type="SUPFAM" id="SSF49401">
    <property type="entry name" value="Bacterial adhesins"/>
    <property type="match status" value="1"/>
</dbReference>
<evidence type="ECO:0000256" key="1">
    <source>
        <dbReference type="SAM" id="SignalP"/>
    </source>
</evidence>
<accession>H5UZG1</accession>
<dbReference type="EMBL" id="BAFF01000002">
    <property type="protein sequence ID" value="GAB51119.1"/>
    <property type="molecule type" value="Genomic_DNA"/>
</dbReference>
<dbReference type="PANTHER" id="PTHR33420:SF9">
    <property type="entry name" value="MINOR FIMBRIAL SUBUNIT"/>
    <property type="match status" value="1"/>
</dbReference>